<dbReference type="RefSeq" id="WP_183615761.1">
    <property type="nucleotide sequence ID" value="NZ_JACIDY010000001.1"/>
</dbReference>
<dbReference type="GO" id="GO:0005829">
    <property type="term" value="C:cytosol"/>
    <property type="evidence" value="ECO:0007669"/>
    <property type="project" value="TreeGrafter"/>
</dbReference>
<dbReference type="PANTHER" id="PTHR30621">
    <property type="entry name" value="GLUTAMINE SYNTHETASE ADENYLYLTRANSFERASE"/>
    <property type="match status" value="1"/>
</dbReference>
<keyword evidence="2 9" id="KW-0548">Nucleotidyltransferase</keyword>
<sequence length="909" mass="97283">MNQTPPSAHDWTGALARAHAHAPYLSRALDRLPNLTALLASGEGEAALTWAKSAGDGASDVATALRREKQALALALAIGDLAGAFPLLQVTGALSDFADRALDAAITAGIRRRAPDFDPTAQPTGFLALTLGKHGARELNYSSDIDPILLYDPALLPRRERDEPGEAAQRVARTVVETLSSVTAEGYVFRVDLRLRPASEVSPLAISVDAALTHYETSALAWERAAFIRARACAGDIGAGQRFLDAIRPFVWRRSLDFGAIADIGRLTLRIRDSARGMAEAGPWFDLKKGRGGIREIEFYAQIHQLIHGGRNPDLRLRGTRATLDALAQAGLIGADTALLLGESYDRLRTIEHRLQMVQDQQTHALPATAEALDNVARLDGLPDGAALVAQVAAITARVGDLYDGLIHAHAATDCGRTRSAEPLAETVAKLGFADPEATAERVEGWTSGRMRALRSDAARSAFEAIRGDLLAALAASPEPQQALARWERLLDNLPSAINLFRLLEARPGLTVRLAHILGLAPPLADALARRADLLDPLIDASALDLPGEVPELVQELSRFEAGADYEQVLDTVRRKVGEWRFALGVQLIEGTRDPIAIGAAMARVAQAACRVLTDAATAEFRHNHGSVPGGELLIVALGRFGGGVLTHASDLDIVFLFTGNFDRESDGRRPIGATLYFNRLSQRVIAALSAPTAEGALFEIDTRLRPSGEQGPPAASIESFARYQREQAWTWEHMALARARPIYGSPQGQGAVCETVREVLTKPRDPAKLKADVLEMRATMARHKPPQGPLDIKLARGGLVDLEFLVHYLQLREGVGLEPELGSAVAALAAAALVPPALAEAQAVLTRFLVAARLLAPDSHVPPIAARQALARSCACGDWDVLLASLAAARAVVRAAWADAFGEELEIA</sequence>
<protein>
    <submittedName>
        <fullName evidence="9">Glutamate-ammonia-ligase adenylyltransferase</fullName>
        <ecNumber evidence="9">2.7.7.42</ecNumber>
    </submittedName>
</protein>
<reference evidence="9 10" key="1">
    <citation type="submission" date="2020-08" db="EMBL/GenBank/DDBJ databases">
        <title>Genomic Encyclopedia of Type Strains, Phase IV (KMG-IV): sequencing the most valuable type-strain genomes for metagenomic binning, comparative biology and taxonomic classification.</title>
        <authorList>
            <person name="Goeker M."/>
        </authorList>
    </citation>
    <scope>NUCLEOTIDE SEQUENCE [LARGE SCALE GENOMIC DNA]</scope>
    <source>
        <strain evidence="9 10">DSM 27568</strain>
    </source>
</reference>
<dbReference type="NCBIfam" id="NF010706">
    <property type="entry name" value="PRK14108.1"/>
    <property type="match status" value="1"/>
</dbReference>
<evidence type="ECO:0000259" key="8">
    <source>
        <dbReference type="Pfam" id="PF08335"/>
    </source>
</evidence>
<dbReference type="InterPro" id="IPR023057">
    <property type="entry name" value="GlnE"/>
</dbReference>
<dbReference type="GO" id="GO:0005524">
    <property type="term" value="F:ATP binding"/>
    <property type="evidence" value="ECO:0007669"/>
    <property type="project" value="UniProtKB-KW"/>
</dbReference>
<dbReference type="SUPFAM" id="SSF81593">
    <property type="entry name" value="Nucleotidyltransferase substrate binding subunit/domain"/>
    <property type="match status" value="2"/>
</dbReference>
<feature type="domain" description="PII-uridylyltransferase/Glutamine-synthetase adenylyltransferase" evidence="8">
    <location>
        <begin position="285"/>
        <end position="406"/>
    </location>
</feature>
<name>A0A7W6FY99_9SPHN</name>
<evidence type="ECO:0000256" key="5">
    <source>
        <dbReference type="ARBA" id="ARBA00022842"/>
    </source>
</evidence>
<keyword evidence="3" id="KW-0547">Nucleotide-binding</keyword>
<keyword evidence="9" id="KW-0436">Ligase</keyword>
<keyword evidence="5" id="KW-0460">Magnesium</keyword>
<dbReference type="EMBL" id="JACIDY010000001">
    <property type="protein sequence ID" value="MBB3938927.1"/>
    <property type="molecule type" value="Genomic_DNA"/>
</dbReference>
<dbReference type="CDD" id="cd05401">
    <property type="entry name" value="NT_GlnE_GlnD_like"/>
    <property type="match status" value="2"/>
</dbReference>
<dbReference type="GO" id="GO:0000820">
    <property type="term" value="P:regulation of glutamine family amino acid metabolic process"/>
    <property type="evidence" value="ECO:0007669"/>
    <property type="project" value="TreeGrafter"/>
</dbReference>
<keyword evidence="1 9" id="KW-0808">Transferase</keyword>
<evidence type="ECO:0000256" key="2">
    <source>
        <dbReference type="ARBA" id="ARBA00022695"/>
    </source>
</evidence>
<dbReference type="Pfam" id="PF08335">
    <property type="entry name" value="GlnD_UR_UTase"/>
    <property type="match status" value="1"/>
</dbReference>
<comment type="caution">
    <text evidence="9">The sequence shown here is derived from an EMBL/GenBank/DDBJ whole genome shotgun (WGS) entry which is preliminary data.</text>
</comment>
<keyword evidence="10" id="KW-1185">Reference proteome</keyword>
<feature type="domain" description="Glutamate-ammonia ligase adenylyltransferase repeated" evidence="7">
    <location>
        <begin position="513"/>
        <end position="750"/>
    </location>
</feature>
<dbReference type="AlphaFoldDB" id="A0A7W6FY99"/>
<feature type="domain" description="Glutamate-ammonia ligase adenylyltransferase repeated" evidence="7">
    <location>
        <begin position="56"/>
        <end position="245"/>
    </location>
</feature>
<evidence type="ECO:0000256" key="1">
    <source>
        <dbReference type="ARBA" id="ARBA00022679"/>
    </source>
</evidence>
<dbReference type="GO" id="GO:0016874">
    <property type="term" value="F:ligase activity"/>
    <property type="evidence" value="ECO:0007669"/>
    <property type="project" value="UniProtKB-KW"/>
</dbReference>
<proteinExistence type="predicted"/>
<gene>
    <name evidence="9" type="ORF">GGR39_000556</name>
</gene>
<dbReference type="Gene3D" id="1.20.120.1510">
    <property type="match status" value="1"/>
</dbReference>
<accession>A0A7W6FY99</accession>
<evidence type="ECO:0000259" key="7">
    <source>
        <dbReference type="Pfam" id="PF03710"/>
    </source>
</evidence>
<evidence type="ECO:0000256" key="3">
    <source>
        <dbReference type="ARBA" id="ARBA00022741"/>
    </source>
</evidence>
<dbReference type="InterPro" id="IPR005190">
    <property type="entry name" value="GlnE_rpt_dom"/>
</dbReference>
<dbReference type="InterPro" id="IPR043519">
    <property type="entry name" value="NT_sf"/>
</dbReference>
<evidence type="ECO:0000256" key="4">
    <source>
        <dbReference type="ARBA" id="ARBA00022840"/>
    </source>
</evidence>
<dbReference type="GO" id="GO:0008882">
    <property type="term" value="F:[glutamate-ammonia-ligase] adenylyltransferase activity"/>
    <property type="evidence" value="ECO:0007669"/>
    <property type="project" value="UniProtKB-EC"/>
</dbReference>
<keyword evidence="4" id="KW-0067">ATP-binding</keyword>
<keyword evidence="6" id="KW-0511">Multifunctional enzyme</keyword>
<dbReference type="Pfam" id="PF03710">
    <property type="entry name" value="GlnE"/>
    <property type="match status" value="2"/>
</dbReference>
<dbReference type="InterPro" id="IPR013546">
    <property type="entry name" value="PII_UdlTrfase/GS_AdlTrfase"/>
</dbReference>
<evidence type="ECO:0000313" key="10">
    <source>
        <dbReference type="Proteomes" id="UP000561459"/>
    </source>
</evidence>
<evidence type="ECO:0000256" key="6">
    <source>
        <dbReference type="ARBA" id="ARBA00023268"/>
    </source>
</evidence>
<organism evidence="9 10">
    <name type="scientific">Novosphingobium fluoreni</name>
    <dbReference type="NCBI Taxonomy" id="1391222"/>
    <lineage>
        <taxon>Bacteria</taxon>
        <taxon>Pseudomonadati</taxon>
        <taxon>Pseudomonadota</taxon>
        <taxon>Alphaproteobacteria</taxon>
        <taxon>Sphingomonadales</taxon>
        <taxon>Sphingomonadaceae</taxon>
        <taxon>Novosphingobium</taxon>
    </lineage>
</organism>
<dbReference type="Gene3D" id="1.20.120.330">
    <property type="entry name" value="Nucleotidyltransferases domain 2"/>
    <property type="match status" value="2"/>
</dbReference>
<dbReference type="Gene3D" id="3.30.460.10">
    <property type="entry name" value="Beta Polymerase, domain 2"/>
    <property type="match status" value="2"/>
</dbReference>
<dbReference type="PANTHER" id="PTHR30621:SF0">
    <property type="entry name" value="BIFUNCTIONAL GLUTAMINE SYNTHETASE ADENYLYLTRANSFERASE_ADENYLYL-REMOVING ENZYME"/>
    <property type="match status" value="1"/>
</dbReference>
<dbReference type="SUPFAM" id="SSF81301">
    <property type="entry name" value="Nucleotidyltransferase"/>
    <property type="match status" value="2"/>
</dbReference>
<dbReference type="EC" id="2.7.7.42" evidence="9"/>
<dbReference type="NCBIfam" id="NF008292">
    <property type="entry name" value="PRK11072.1"/>
    <property type="match status" value="1"/>
</dbReference>
<evidence type="ECO:0000313" key="9">
    <source>
        <dbReference type="EMBL" id="MBB3938927.1"/>
    </source>
</evidence>
<dbReference type="Proteomes" id="UP000561459">
    <property type="component" value="Unassembled WGS sequence"/>
</dbReference>